<organism evidence="2 3">
    <name type="scientific">Phytophthora oleae</name>
    <dbReference type="NCBI Taxonomy" id="2107226"/>
    <lineage>
        <taxon>Eukaryota</taxon>
        <taxon>Sar</taxon>
        <taxon>Stramenopiles</taxon>
        <taxon>Oomycota</taxon>
        <taxon>Peronosporomycetes</taxon>
        <taxon>Peronosporales</taxon>
        <taxon>Peronosporaceae</taxon>
        <taxon>Phytophthora</taxon>
    </lineage>
</organism>
<dbReference type="SUPFAM" id="SSF49354">
    <property type="entry name" value="PapD-like"/>
    <property type="match status" value="1"/>
</dbReference>
<keyword evidence="3" id="KW-1185">Reference proteome</keyword>
<evidence type="ECO:0000259" key="1">
    <source>
        <dbReference type="PROSITE" id="PS50202"/>
    </source>
</evidence>
<evidence type="ECO:0000313" key="2">
    <source>
        <dbReference type="EMBL" id="KAL3659426.1"/>
    </source>
</evidence>
<dbReference type="Gene3D" id="2.60.40.10">
    <property type="entry name" value="Immunoglobulins"/>
    <property type="match status" value="1"/>
</dbReference>
<dbReference type="InterPro" id="IPR013783">
    <property type="entry name" value="Ig-like_fold"/>
</dbReference>
<dbReference type="PROSITE" id="PS50202">
    <property type="entry name" value="MSP"/>
    <property type="match status" value="1"/>
</dbReference>
<sequence>MELEYAGRAPLELSAECRQHALVLRNVTQPSVATLFKVQCTAPRKLRVRPALGVLAASGDVVSLHVQLNPQECTPATCKLLIVGRYALSTATEADQLKSLWTVAEANDAETLVLSETVCVNISANDNKYVTLLPTTSQLTTTQLSELVLLLMKSQSRRKENKLTTDEHEQLEAARVLHASAWPRWEEYAVRMRKLLRERNKRKMQAT</sequence>
<evidence type="ECO:0000313" key="3">
    <source>
        <dbReference type="Proteomes" id="UP001632037"/>
    </source>
</evidence>
<dbReference type="EMBL" id="JBIMZQ010000047">
    <property type="protein sequence ID" value="KAL3659426.1"/>
    <property type="molecule type" value="Genomic_DNA"/>
</dbReference>
<dbReference type="InterPro" id="IPR008962">
    <property type="entry name" value="PapD-like_sf"/>
</dbReference>
<dbReference type="Proteomes" id="UP001632037">
    <property type="component" value="Unassembled WGS sequence"/>
</dbReference>
<protein>
    <recommendedName>
        <fullName evidence="1">MSP domain-containing protein</fullName>
    </recommendedName>
</protein>
<accession>A0ABD3F1D4</accession>
<feature type="domain" description="MSP" evidence="1">
    <location>
        <begin position="1"/>
        <end position="119"/>
    </location>
</feature>
<proteinExistence type="predicted"/>
<gene>
    <name evidence="2" type="ORF">V7S43_015697</name>
</gene>
<dbReference type="Pfam" id="PF00635">
    <property type="entry name" value="Motile_Sperm"/>
    <property type="match status" value="1"/>
</dbReference>
<dbReference type="InterPro" id="IPR000535">
    <property type="entry name" value="MSP_dom"/>
</dbReference>
<dbReference type="AlphaFoldDB" id="A0ABD3F1D4"/>
<reference evidence="2 3" key="1">
    <citation type="submission" date="2024-09" db="EMBL/GenBank/DDBJ databases">
        <title>Genome sequencing and assembly of Phytophthora oleae, isolate VK10A, causative agent of rot of olive drupes.</title>
        <authorList>
            <person name="Conti Taguali S."/>
            <person name="Riolo M."/>
            <person name="La Spada F."/>
            <person name="Cacciola S.O."/>
            <person name="Dionisio G."/>
        </authorList>
    </citation>
    <scope>NUCLEOTIDE SEQUENCE [LARGE SCALE GENOMIC DNA]</scope>
    <source>
        <strain evidence="2 3">VK10A</strain>
    </source>
</reference>
<name>A0ABD3F1D4_9STRA</name>
<comment type="caution">
    <text evidence="2">The sequence shown here is derived from an EMBL/GenBank/DDBJ whole genome shotgun (WGS) entry which is preliminary data.</text>
</comment>